<feature type="non-terminal residue" evidence="2">
    <location>
        <position position="1"/>
    </location>
</feature>
<organism evidence="2">
    <name type="scientific">uncultured Solirubrobacteraceae bacterium</name>
    <dbReference type="NCBI Taxonomy" id="1162706"/>
    <lineage>
        <taxon>Bacteria</taxon>
        <taxon>Bacillati</taxon>
        <taxon>Actinomycetota</taxon>
        <taxon>Thermoleophilia</taxon>
        <taxon>Solirubrobacterales</taxon>
        <taxon>Solirubrobacteraceae</taxon>
        <taxon>environmental samples</taxon>
    </lineage>
</organism>
<feature type="region of interest" description="Disordered" evidence="1">
    <location>
        <begin position="1"/>
        <end position="178"/>
    </location>
</feature>
<dbReference type="AlphaFoldDB" id="A0A6J4TQI3"/>
<feature type="compositionally biased region" description="Basic residues" evidence="1">
    <location>
        <begin position="23"/>
        <end position="41"/>
    </location>
</feature>
<accession>A0A6J4TQI3</accession>
<proteinExistence type="predicted"/>
<name>A0A6J4TQI3_9ACTN</name>
<protein>
    <submittedName>
        <fullName evidence="2">Uncharacterized conserved protein, contains double-stranded beta-helix domain</fullName>
    </submittedName>
</protein>
<feature type="compositionally biased region" description="Low complexity" evidence="1">
    <location>
        <begin position="164"/>
        <end position="178"/>
    </location>
</feature>
<feature type="non-terminal residue" evidence="2">
    <location>
        <position position="178"/>
    </location>
</feature>
<feature type="compositionally biased region" description="Basic residues" evidence="1">
    <location>
        <begin position="48"/>
        <end position="61"/>
    </location>
</feature>
<feature type="compositionally biased region" description="Basic residues" evidence="1">
    <location>
        <begin position="149"/>
        <end position="163"/>
    </location>
</feature>
<evidence type="ECO:0000256" key="1">
    <source>
        <dbReference type="SAM" id="MobiDB-lite"/>
    </source>
</evidence>
<dbReference type="EMBL" id="CADCVO010000616">
    <property type="protein sequence ID" value="CAA9529412.1"/>
    <property type="molecule type" value="Genomic_DNA"/>
</dbReference>
<gene>
    <name evidence="2" type="ORF">AVDCRST_MAG13-4032</name>
</gene>
<feature type="compositionally biased region" description="Basic and acidic residues" evidence="1">
    <location>
        <begin position="81"/>
        <end position="105"/>
    </location>
</feature>
<evidence type="ECO:0000313" key="2">
    <source>
        <dbReference type="EMBL" id="CAA9529412.1"/>
    </source>
</evidence>
<feature type="compositionally biased region" description="Basic and acidic residues" evidence="1">
    <location>
        <begin position="136"/>
        <end position="148"/>
    </location>
</feature>
<sequence length="178" mass="18858">DREHAHRRSPHPARRSGQDPHGRARGRRRPPARGRGGGHLHHPAERPGHRRPLHAHRHARPAGRGPAPAPPRLRGVVHRPGGGDRGDVPRLDVRAARGRDRERPGQRAARLPQRERPGGAAALHLLPGRPGGVLPGDRRPGGRPDHAGARARRGRAGGVRGHRSAAGAGVPVGAPGAL</sequence>
<reference evidence="2" key="1">
    <citation type="submission" date="2020-02" db="EMBL/GenBank/DDBJ databases">
        <authorList>
            <person name="Meier V. D."/>
        </authorList>
    </citation>
    <scope>NUCLEOTIDE SEQUENCE</scope>
    <source>
        <strain evidence="2">AVDCRST_MAG13</strain>
    </source>
</reference>
<feature type="compositionally biased region" description="Basic residues" evidence="1">
    <location>
        <begin position="1"/>
        <end position="14"/>
    </location>
</feature>